<dbReference type="InterPro" id="IPR031778">
    <property type="entry name" value="Sortilin_N"/>
</dbReference>
<evidence type="ECO:0000256" key="6">
    <source>
        <dbReference type="ARBA" id="ARBA00004480"/>
    </source>
</evidence>
<evidence type="ECO:0000256" key="13">
    <source>
        <dbReference type="ARBA" id="ARBA00022583"/>
    </source>
</evidence>
<feature type="disulfide bond" evidence="26">
    <location>
        <begin position="1155"/>
        <end position="1167"/>
    </location>
</feature>
<dbReference type="Pfam" id="PF25814">
    <property type="entry name" value="fn3_SORL1"/>
    <property type="match status" value="1"/>
</dbReference>
<evidence type="ECO:0000256" key="23">
    <source>
        <dbReference type="ARBA" id="ARBA00023329"/>
    </source>
</evidence>
<dbReference type="InterPro" id="IPR002172">
    <property type="entry name" value="LDrepeatLR_classA_rpt"/>
</dbReference>
<keyword evidence="17" id="KW-0256">Endoplasmic reticulum</keyword>
<dbReference type="CDD" id="cd15482">
    <property type="entry name" value="Sialidase_non-viral"/>
    <property type="match status" value="1"/>
</dbReference>
<dbReference type="SUPFAM" id="SSF63825">
    <property type="entry name" value="YWTD domain"/>
    <property type="match status" value="1"/>
</dbReference>
<dbReference type="Pfam" id="PF15901">
    <property type="entry name" value="Sortilin_C"/>
    <property type="match status" value="1"/>
</dbReference>
<dbReference type="Pfam" id="PF00058">
    <property type="entry name" value="Ldl_recept_b"/>
    <property type="match status" value="1"/>
</dbReference>
<feature type="disulfide bond" evidence="26">
    <location>
        <begin position="1174"/>
        <end position="1189"/>
    </location>
</feature>
<evidence type="ECO:0000256" key="25">
    <source>
        <dbReference type="ARBA" id="ARBA00032450"/>
    </source>
</evidence>
<dbReference type="SUPFAM" id="SSF57424">
    <property type="entry name" value="LDL receptor-like module"/>
    <property type="match status" value="9"/>
</dbReference>
<dbReference type="GO" id="GO:0055038">
    <property type="term" value="C:recycling endosome membrane"/>
    <property type="evidence" value="ECO:0007669"/>
    <property type="project" value="UniProtKB-SubCell"/>
</dbReference>
<dbReference type="GO" id="GO:0031901">
    <property type="term" value="C:early endosome membrane"/>
    <property type="evidence" value="ECO:0007669"/>
    <property type="project" value="UniProtKB-SubCell"/>
</dbReference>
<feature type="disulfide bond" evidence="26">
    <location>
        <begin position="1337"/>
        <end position="1352"/>
    </location>
</feature>
<dbReference type="GO" id="GO:0006892">
    <property type="term" value="P:post-Golgi vesicle-mediated transport"/>
    <property type="evidence" value="ECO:0007669"/>
    <property type="project" value="TreeGrafter"/>
</dbReference>
<dbReference type="InterPro" id="IPR057841">
    <property type="entry name" value="FN3_SORL1"/>
</dbReference>
<dbReference type="PANTHER" id="PTHR12106:SF27">
    <property type="entry name" value="SORTILIN-RELATED RECEPTOR"/>
    <property type="match status" value="1"/>
</dbReference>
<organism evidence="31">
    <name type="scientific">Hirondellea gigas</name>
    <dbReference type="NCBI Taxonomy" id="1518452"/>
    <lineage>
        <taxon>Eukaryota</taxon>
        <taxon>Metazoa</taxon>
        <taxon>Ecdysozoa</taxon>
        <taxon>Arthropoda</taxon>
        <taxon>Crustacea</taxon>
        <taxon>Multicrustacea</taxon>
        <taxon>Malacostraca</taxon>
        <taxon>Eumalacostraca</taxon>
        <taxon>Peracarida</taxon>
        <taxon>Amphipoda</taxon>
        <taxon>Amphilochidea</taxon>
        <taxon>Lysianassida</taxon>
        <taxon>Lysianassidira</taxon>
        <taxon>Lysianassoidea</taxon>
        <taxon>Lysianassidae</taxon>
        <taxon>Hirondellea</taxon>
    </lineage>
</organism>
<feature type="disulfide bond" evidence="26">
    <location>
        <begin position="1582"/>
        <end position="1594"/>
    </location>
</feature>
<evidence type="ECO:0000256" key="4">
    <source>
        <dbReference type="ARBA" id="ARBA00004251"/>
    </source>
</evidence>
<keyword evidence="19 28" id="KW-0472">Membrane</keyword>
<evidence type="ECO:0000256" key="11">
    <source>
        <dbReference type="ARBA" id="ARBA00022475"/>
    </source>
</evidence>
<feature type="signal peptide" evidence="29">
    <location>
        <begin position="1"/>
        <end position="25"/>
    </location>
</feature>
<keyword evidence="18" id="KW-0333">Golgi apparatus</keyword>
<evidence type="ECO:0000256" key="5">
    <source>
        <dbReference type="ARBA" id="ARBA00004393"/>
    </source>
</evidence>
<dbReference type="SUPFAM" id="SSF49265">
    <property type="entry name" value="Fibronectin type III"/>
    <property type="match status" value="3"/>
</dbReference>
<dbReference type="Gene3D" id="2.120.10.30">
    <property type="entry name" value="TolB, C-terminal domain"/>
    <property type="match status" value="1"/>
</dbReference>
<dbReference type="InterPro" id="IPR006581">
    <property type="entry name" value="VPS10"/>
</dbReference>
<feature type="disulfide bond" evidence="26">
    <location>
        <begin position="1589"/>
        <end position="1607"/>
    </location>
</feature>
<evidence type="ECO:0000256" key="9">
    <source>
        <dbReference type="ARBA" id="ARBA00013467"/>
    </source>
</evidence>
<keyword evidence="13" id="KW-0254">Endocytosis</keyword>
<feature type="region of interest" description="Disordered" evidence="27">
    <location>
        <begin position="2069"/>
        <end position="2090"/>
    </location>
</feature>
<evidence type="ECO:0000256" key="2">
    <source>
        <dbReference type="ARBA" id="ARBA00004158"/>
    </source>
</evidence>
<keyword evidence="22" id="KW-0325">Glycoprotein</keyword>
<feature type="chain" id="PRO_5025443384" description="Sortilin-related receptor" evidence="29">
    <location>
        <begin position="26"/>
        <end position="2356"/>
    </location>
</feature>
<comment type="subcellular location">
    <subcellularLocation>
        <location evidence="4">Cell membrane</location>
        <topology evidence="4">Single-pass type I membrane protein</topology>
    </subcellularLocation>
    <subcellularLocation>
        <location evidence="3">Cytoplasmic vesicle</location>
        <location evidence="3">Secretory vesicle membrane</location>
        <topology evidence="3">Single-pass type I membrane protein</topology>
    </subcellularLocation>
    <subcellularLocation>
        <location evidence="2">Early endosome membrane</location>
        <topology evidence="2">Single-pass type I membrane protein</topology>
    </subcellularLocation>
    <subcellularLocation>
        <location evidence="1">Endoplasmic reticulum membrane</location>
        <topology evidence="1">Single-pass type I membrane protein</topology>
    </subcellularLocation>
    <subcellularLocation>
        <location evidence="7">Endosome</location>
        <location evidence="7">Multivesicular body membrane</location>
        <topology evidence="7">Single-pass type I membrane protein</topology>
    </subcellularLocation>
    <subcellularLocation>
        <location evidence="5">Golgi apparatus</location>
        <location evidence="5">trans-Golgi network membrane</location>
        <topology evidence="5">Single-pass type I membrane protein</topology>
    </subcellularLocation>
    <subcellularLocation>
        <location evidence="6">Recycling endosome membrane</location>
        <topology evidence="6">Single-pass type I membrane protein</topology>
    </subcellularLocation>
</comment>
<protein>
    <recommendedName>
        <fullName evidence="9">Sortilin-related receptor</fullName>
    </recommendedName>
    <alternativeName>
        <fullName evidence="24">Low-density lipoprotein receptor relative with 11 ligand-binding repeats</fullName>
    </alternativeName>
    <alternativeName>
        <fullName evidence="25">Sorting protein-related receptor containing LDLR class A repeats</fullName>
    </alternativeName>
</protein>
<dbReference type="InterPro" id="IPR015943">
    <property type="entry name" value="WD40/YVTN_repeat-like_dom_sf"/>
</dbReference>
<dbReference type="EMBL" id="IACT01007478">
    <property type="protein sequence ID" value="LAC26592.1"/>
    <property type="molecule type" value="mRNA"/>
</dbReference>
<evidence type="ECO:0000256" key="26">
    <source>
        <dbReference type="PROSITE-ProRule" id="PRU00124"/>
    </source>
</evidence>
<dbReference type="Gene3D" id="2.130.10.10">
    <property type="entry name" value="YVTN repeat-like/Quinoprotein amine dehydrogenase"/>
    <property type="match status" value="2"/>
</dbReference>
<dbReference type="SMART" id="SM00060">
    <property type="entry name" value="FN3"/>
    <property type="match status" value="5"/>
</dbReference>
<dbReference type="InterPro" id="IPR000033">
    <property type="entry name" value="LDLR_classB_rpt"/>
</dbReference>
<dbReference type="InterPro" id="IPR011042">
    <property type="entry name" value="6-blade_b-propeller_TolB-like"/>
</dbReference>
<evidence type="ECO:0000256" key="8">
    <source>
        <dbReference type="ARBA" id="ARBA00007041"/>
    </source>
</evidence>
<dbReference type="GO" id="GO:0005789">
    <property type="term" value="C:endoplasmic reticulum membrane"/>
    <property type="evidence" value="ECO:0007669"/>
    <property type="project" value="UniProtKB-SubCell"/>
</dbReference>
<evidence type="ECO:0000256" key="22">
    <source>
        <dbReference type="ARBA" id="ARBA00023180"/>
    </source>
</evidence>
<feature type="disulfide bond" evidence="26">
    <location>
        <begin position="1252"/>
        <end position="1267"/>
    </location>
</feature>
<evidence type="ECO:0000256" key="1">
    <source>
        <dbReference type="ARBA" id="ARBA00004115"/>
    </source>
</evidence>
<feature type="disulfide bond" evidence="26">
    <location>
        <begin position="1487"/>
        <end position="1502"/>
    </location>
</feature>
<dbReference type="Pfam" id="PF00041">
    <property type="entry name" value="fn3"/>
    <property type="match status" value="2"/>
</dbReference>
<sequence>MEKFTVIHLLLCLILSFTLCKNVWGSQTKRYLIVAPENDKLGQDFNNYEHRTKRDVIGAKPEQTKLKEAGQPVSSVFELKAEHSQLLIDWVGEGSHVVVSLTCDNKYQTQTRPNVFISYDYGTTFLNRSSKFVFNNGTPAIISNFYKNPKFTSRFVFTDKKHKLLFVTLDYGRSVWLRELSFTPSEVITHPTDASVILVHDTDDLEKKLWVSTDFGETWRVLGFYVQGYHWSSDLAAPKLYVQRDEPGGHAAVVAYTKLDNSVEAEIPEPVISDIVEFEVKEEFLFAVKKVRLLGSKSHEPILQLWISNNGGPFLKAKFPHNLPHQQYYVPYVSQGQVMVCVAHDSVTSHLYVSSVPRSPHHEVRFSLSLKRIFYYQPNSTWNNTWVREVEDEAFADLHPVAGVQGVLIASQVSANYTKLPHSKVGPEHLSTLITFDLGGQWQPIRPPKSDAHGNPIACDKSTGCSLHLSQQFARLYPNTQSETILSVSSAPGIVMATGTVGDSLKGKTSVYLSTDAGITWYQILKGNYLYVMADHGGLMVAMENFRSEGESHTLLYSTDEGKTWLPYQFYEEPVRIYGLKTEPGENSTIVLLFGSRKDEHEWIVFKVDLQPVFQYKCGKDDYKPWTPSNPLTSLPWCLLGHKEVFERRAPSSNCYNGFSYDRPISVQDCPCARQDYECDYGYVVNTATHLQLQGPAGQPPDATTNDSSRALIDKDAHWLDPSFKHQTCIRDTGDMPVEQVGGSSSSTGRSKAVTAAAPPKHLHQPLCKEGSFYNRTRGYRKIPGDTCSGGQDHLYDPVLTPCPIFEKQEFLLVSSRKSVLRYDMLHPEAGMQPLPLTGLSFVIAFDFDLANNCLYWAEVTLNLIMRECFNGERGQELVLQGVTEMVEGMALDWISHNLYIVDGKNKSISALKVSRSASEDQYEASQPVFRTLLNETVLDKPRGIALHPVQGIMFFTDWSSVNPMVARSNLDGSDMQILFGKEVVGWPNGVTIDFESDRIYFVDARKDFIASSDFKGRGLHKLVTRQAERPFSVGVYKGLVYWDDPVRRKVLRADKLHGEIVSPIHNDTIGGLVDLKIYGHWSQKGSNACGDGGNDQCPYLCVGQPNNEHTCLCPNGMKPAPSNSSSNVSCVCNDGSEPAAHAGGRSLCPVASQCSEHQFTCGNGYCVPMQWRCDTANDCDDHSDEVGCSSTACHTASWQCGSGQCILSSWRCDHDKDCEDNSDEENCHYPPCSDTQFRCGNDRCINKRWLCDLEDDCKDGTDEQHCQNTTQTTRHCNRNEFTCVAGNKCVPEAWRCDFDSDCPDGSDEKDCDNHVCDTQRRFQCANNQCIIKTWVCDGEPDCIDGSDEHNCSSTASAGNNTLKPTHTPAIYTTNCSSALMFKCQIGHCVPFWWRCDGLDDCGDNSDEANCRLPWSNSSSSGSVVTTSATPETTHACAVDQFVCSINNNKNSSSNNSTSSAGRGNNSYYAIKSEEAPVECVWMSWVCDGETDCTNGEDEKDCQSRDLCRPFYDRTNNLSDTNGSVTAGDNDESKTNMYRCLHSEGCFPLSVYCNGFPDCADGSDEFGCSLEVENLQPVTVSCPVNFFACDGGECRPNHERCDGNPNCVDLTDETSCQHYQKKHELVLSETLVTNTSVSVKWRIETDERSNHSSSGCGSSGLQFLPSIIVQAAMGNPAAWQNATDWTNCTSHTFTRLSPSTPYLVRVFIRTTLTPAEAAAANSSFEVDHTLHTMAITTQQGVPSMVESVTAVQSGEKVTITWHPPLHPNGHIQYYTVWIRPPSPPQQVRVRSDVTKVTISLAAQIKHATNFTVSVTASTPEYSSTPSDAAVLQYVALRQPSNLRLTKVGDTTAEIAWSAVDGAQSYTVSYARPENDFLTARVVAHTTVAAAQLCGLSPGVSYVVEVQAVGCSTSSPSGIVCSTKTGGVVGPFAALKLATTGQPLQAVTHLAAKVDNHSPTTVLLSWKTPPYKQNMSWKYKIVWGSSVSEFRRNNSSAFTSGSTYTVRNLHACQTYLLAVMIAGPIGYGPAVQVQVITGEDPLAPPRLVTTTVNDLIMTVQWQPPCSLFFSSTNTSPKPNDNSSSGSNASTDATTASTRYLLSITETTRNRTSYIELPGSHYGDLQTPGPLHMLRHKVQVQYGGHYEVTVQVAWPGSRASDPPSETDGPAIPPPHQLTFSPSDHSFYWRNSRTLPPYILQQNYTYLLYLHRGAPCKSGGSVEWEQQHEVSRPPYTCPHVQQGQLYCVAVAIRTDEGYLSAKSQIIRIQVPLENGLVVSNSSMVGVTVAVLLVIGMLLVIVAVLTLRHRKLARSFLSFANSRYSHARGTTSLAADDHNLDDEDSPVIQGFDADEPLVIA</sequence>
<dbReference type="GO" id="GO:0006897">
    <property type="term" value="P:endocytosis"/>
    <property type="evidence" value="ECO:0007669"/>
    <property type="project" value="UniProtKB-KW"/>
</dbReference>
<dbReference type="CDD" id="cd00063">
    <property type="entry name" value="FN3"/>
    <property type="match status" value="3"/>
</dbReference>
<dbReference type="Gene3D" id="3.30.60.270">
    <property type="match status" value="1"/>
</dbReference>
<dbReference type="SMART" id="SM00192">
    <property type="entry name" value="LDLa"/>
    <property type="match status" value="9"/>
</dbReference>
<dbReference type="InterPro" id="IPR031777">
    <property type="entry name" value="Sortilin_C"/>
</dbReference>
<dbReference type="InterPro" id="IPR036055">
    <property type="entry name" value="LDL_receptor-like_sf"/>
</dbReference>
<evidence type="ECO:0000256" key="28">
    <source>
        <dbReference type="SAM" id="Phobius"/>
    </source>
</evidence>
<dbReference type="GO" id="GO:0005886">
    <property type="term" value="C:plasma membrane"/>
    <property type="evidence" value="ECO:0007669"/>
    <property type="project" value="UniProtKB-SubCell"/>
</dbReference>
<evidence type="ECO:0000256" key="18">
    <source>
        <dbReference type="ARBA" id="ARBA00023034"/>
    </source>
</evidence>
<dbReference type="InterPro" id="IPR036116">
    <property type="entry name" value="FN3_sf"/>
</dbReference>
<feature type="disulfide bond" evidence="26">
    <location>
        <begin position="1194"/>
        <end position="1206"/>
    </location>
</feature>
<dbReference type="GO" id="GO:0005794">
    <property type="term" value="C:Golgi apparatus"/>
    <property type="evidence" value="ECO:0007669"/>
    <property type="project" value="UniProtKB-SubCell"/>
</dbReference>
<evidence type="ECO:0000256" key="19">
    <source>
        <dbReference type="ARBA" id="ARBA00023136"/>
    </source>
</evidence>
<dbReference type="CDD" id="cd00112">
    <property type="entry name" value="LDLa"/>
    <property type="match status" value="9"/>
</dbReference>
<dbReference type="GO" id="GO:0032585">
    <property type="term" value="C:multivesicular body membrane"/>
    <property type="evidence" value="ECO:0007669"/>
    <property type="project" value="UniProtKB-SubCell"/>
</dbReference>
<keyword evidence="10" id="KW-0813">Transport</keyword>
<dbReference type="FunFam" id="2.120.10.30:FF:000241">
    <property type="entry name" value="Low-density lipoprotein receptor-related protein 6"/>
    <property type="match status" value="1"/>
</dbReference>
<dbReference type="Gene3D" id="4.10.400.10">
    <property type="entry name" value="Low-density Lipoprotein Receptor"/>
    <property type="match status" value="9"/>
</dbReference>
<name>A0A6A7G8W9_9CRUS</name>
<evidence type="ECO:0000256" key="24">
    <source>
        <dbReference type="ARBA" id="ARBA00029896"/>
    </source>
</evidence>
<dbReference type="PROSITE" id="PS01209">
    <property type="entry name" value="LDLRA_1"/>
    <property type="match status" value="5"/>
</dbReference>
<evidence type="ECO:0000256" key="29">
    <source>
        <dbReference type="SAM" id="SignalP"/>
    </source>
</evidence>
<dbReference type="SMART" id="SM00135">
    <property type="entry name" value="LY"/>
    <property type="match status" value="5"/>
</dbReference>
<keyword evidence="14 29" id="KW-0732">Signal</keyword>
<feature type="disulfide bond" evidence="26">
    <location>
        <begin position="1213"/>
        <end position="1228"/>
    </location>
</feature>
<evidence type="ECO:0000256" key="16">
    <source>
        <dbReference type="ARBA" id="ARBA00022753"/>
    </source>
</evidence>
<feature type="compositionally biased region" description="Low complexity" evidence="27">
    <location>
        <begin position="2078"/>
        <end position="2090"/>
    </location>
</feature>
<proteinExistence type="evidence at transcript level"/>
<dbReference type="PRINTS" id="PR00261">
    <property type="entry name" value="LDLRECEPTOR"/>
</dbReference>
<evidence type="ECO:0000256" key="15">
    <source>
        <dbReference type="ARBA" id="ARBA00022737"/>
    </source>
</evidence>
<evidence type="ECO:0000256" key="3">
    <source>
        <dbReference type="ARBA" id="ARBA00004212"/>
    </source>
</evidence>
<feature type="disulfide bond" evidence="26">
    <location>
        <begin position="1384"/>
        <end position="1402"/>
    </location>
</feature>
<keyword evidence="20 26" id="KW-1015">Disulfide bond</keyword>
<keyword evidence="21 31" id="KW-0675">Receptor</keyword>
<feature type="disulfide bond" evidence="26">
    <location>
        <begin position="1162"/>
        <end position="1180"/>
    </location>
</feature>
<keyword evidence="23" id="KW-0968">Cytoplasmic vesicle</keyword>
<keyword evidence="28" id="KW-1133">Transmembrane helix</keyword>
<dbReference type="Gene3D" id="2.60.40.10">
    <property type="entry name" value="Immunoglobulins"/>
    <property type="match status" value="3"/>
</dbReference>
<comment type="similarity">
    <text evidence="8">Belongs to the VPS10-related sortilin family. SORL1 subfamily.</text>
</comment>
<feature type="disulfide bond" evidence="26">
    <location>
        <begin position="1233"/>
        <end position="1245"/>
    </location>
</feature>
<reference evidence="31" key="1">
    <citation type="submission" date="2017-11" db="EMBL/GenBank/DDBJ databases">
        <title>The sensing device of the deep-sea amphipod.</title>
        <authorList>
            <person name="Kobayashi H."/>
            <person name="Nagahama T."/>
            <person name="Arai W."/>
            <person name="Sasagawa Y."/>
            <person name="Umeda M."/>
            <person name="Hayashi T."/>
            <person name="Nikaido I."/>
            <person name="Watanabe H."/>
            <person name="Oguri K."/>
            <person name="Kitazato H."/>
            <person name="Fujioka K."/>
            <person name="Kido Y."/>
            <person name="Takami H."/>
        </authorList>
    </citation>
    <scope>NUCLEOTIDE SEQUENCE</scope>
    <source>
        <tissue evidence="31">Whole body</tissue>
    </source>
</reference>
<dbReference type="InterPro" id="IPR050310">
    <property type="entry name" value="VPS10-sortilin"/>
</dbReference>
<dbReference type="SMART" id="SM00602">
    <property type="entry name" value="VPS10"/>
    <property type="match status" value="1"/>
</dbReference>
<keyword evidence="15" id="KW-0677">Repeat</keyword>
<feature type="domain" description="Fibronectin type-III" evidence="30">
    <location>
        <begin position="1838"/>
        <end position="1927"/>
    </location>
</feature>
<dbReference type="GO" id="GO:0030658">
    <property type="term" value="C:transport vesicle membrane"/>
    <property type="evidence" value="ECO:0007669"/>
    <property type="project" value="UniProtKB-SubCell"/>
</dbReference>
<dbReference type="PROSITE" id="PS50853">
    <property type="entry name" value="FN3"/>
    <property type="match status" value="3"/>
</dbReference>
<feature type="disulfide bond" evidence="26">
    <location>
        <begin position="1325"/>
        <end position="1343"/>
    </location>
</feature>
<keyword evidence="11" id="KW-1003">Cell membrane</keyword>
<evidence type="ECO:0000256" key="12">
    <source>
        <dbReference type="ARBA" id="ARBA00022536"/>
    </source>
</evidence>
<keyword evidence="16" id="KW-0967">Endosome</keyword>
<keyword evidence="28" id="KW-0812">Transmembrane</keyword>
<evidence type="ECO:0000259" key="30">
    <source>
        <dbReference type="PROSITE" id="PS50853"/>
    </source>
</evidence>
<feature type="disulfide bond" evidence="26">
    <location>
        <begin position="1601"/>
        <end position="1616"/>
    </location>
</feature>
<dbReference type="InterPro" id="IPR023415">
    <property type="entry name" value="LDLR_class-A_CS"/>
</dbReference>
<feature type="disulfide bond" evidence="26">
    <location>
        <begin position="1240"/>
        <end position="1258"/>
    </location>
</feature>
<feature type="transmembrane region" description="Helical" evidence="28">
    <location>
        <begin position="2280"/>
        <end position="2303"/>
    </location>
</feature>
<dbReference type="InterPro" id="IPR013783">
    <property type="entry name" value="Ig-like_fold"/>
</dbReference>
<feature type="disulfide bond" evidence="26">
    <location>
        <begin position="1297"/>
        <end position="1312"/>
    </location>
</feature>
<feature type="disulfide bond" evidence="26">
    <location>
        <begin position="1396"/>
        <end position="1411"/>
    </location>
</feature>
<dbReference type="PROSITE" id="PS50068">
    <property type="entry name" value="LDLRA_2"/>
    <property type="match status" value="9"/>
</dbReference>
<dbReference type="FunFam" id="4.10.400.10:FF:000034">
    <property type="entry name" value="Low-density lipoprotein receptor-related protein 2"/>
    <property type="match status" value="3"/>
</dbReference>
<dbReference type="InterPro" id="IPR003961">
    <property type="entry name" value="FN3_dom"/>
</dbReference>
<dbReference type="Pfam" id="PF15902">
    <property type="entry name" value="Sortilin-Vps10"/>
    <property type="match status" value="1"/>
</dbReference>
<feature type="disulfide bond" evidence="26">
    <location>
        <begin position="1553"/>
        <end position="1568"/>
    </location>
</feature>
<evidence type="ECO:0000256" key="10">
    <source>
        <dbReference type="ARBA" id="ARBA00022448"/>
    </source>
</evidence>
<keyword evidence="12" id="KW-0245">EGF-like domain</keyword>
<evidence type="ECO:0000256" key="21">
    <source>
        <dbReference type="ARBA" id="ARBA00023170"/>
    </source>
</evidence>
<evidence type="ECO:0000256" key="20">
    <source>
        <dbReference type="ARBA" id="ARBA00023157"/>
    </source>
</evidence>
<evidence type="ECO:0000256" key="17">
    <source>
        <dbReference type="ARBA" id="ARBA00022824"/>
    </source>
</evidence>
<accession>A0A6A7G8W9</accession>
<feature type="disulfide bond" evidence="26">
    <location>
        <begin position="1201"/>
        <end position="1219"/>
    </location>
</feature>
<feature type="domain" description="Fibronectin type-III" evidence="30">
    <location>
        <begin position="1945"/>
        <end position="2040"/>
    </location>
</feature>
<comment type="caution">
    <text evidence="26">Lacks conserved residue(s) required for the propagation of feature annotation.</text>
</comment>
<dbReference type="SUPFAM" id="SSF110296">
    <property type="entry name" value="Oligoxyloglucan reducing end-specific cellobiohydrolase"/>
    <property type="match status" value="1"/>
</dbReference>
<dbReference type="Gene3D" id="2.10.70.80">
    <property type="match status" value="1"/>
</dbReference>
<evidence type="ECO:0000256" key="27">
    <source>
        <dbReference type="SAM" id="MobiDB-lite"/>
    </source>
</evidence>
<feature type="domain" description="Fibronectin type-III" evidence="30">
    <location>
        <begin position="1741"/>
        <end position="1837"/>
    </location>
</feature>
<dbReference type="Pfam" id="PF00057">
    <property type="entry name" value="Ldl_recept_a"/>
    <property type="match status" value="8"/>
</dbReference>
<evidence type="ECO:0000256" key="7">
    <source>
        <dbReference type="ARBA" id="ARBA00004545"/>
    </source>
</evidence>
<evidence type="ECO:0000313" key="31">
    <source>
        <dbReference type="EMBL" id="LAC26592.1"/>
    </source>
</evidence>
<dbReference type="PANTHER" id="PTHR12106">
    <property type="entry name" value="SORTILIN RELATED"/>
    <property type="match status" value="1"/>
</dbReference>
<evidence type="ECO:0000256" key="14">
    <source>
        <dbReference type="ARBA" id="ARBA00022729"/>
    </source>
</evidence>